<protein>
    <submittedName>
        <fullName evidence="2">Uncharacterized protein</fullName>
    </submittedName>
</protein>
<accession>A0A9P6KN42</accession>
<organism evidence="2 3">
    <name type="scientific">Paraphaeosphaeria minitans</name>
    <dbReference type="NCBI Taxonomy" id="565426"/>
    <lineage>
        <taxon>Eukaryota</taxon>
        <taxon>Fungi</taxon>
        <taxon>Dikarya</taxon>
        <taxon>Ascomycota</taxon>
        <taxon>Pezizomycotina</taxon>
        <taxon>Dothideomycetes</taxon>
        <taxon>Pleosporomycetidae</taxon>
        <taxon>Pleosporales</taxon>
        <taxon>Massarineae</taxon>
        <taxon>Didymosphaeriaceae</taxon>
        <taxon>Paraphaeosphaeria</taxon>
    </lineage>
</organism>
<dbReference type="OrthoDB" id="10424249at2759"/>
<gene>
    <name evidence="2" type="ORF">PMIN01_09438</name>
</gene>
<feature type="region of interest" description="Disordered" evidence="1">
    <location>
        <begin position="1"/>
        <end position="57"/>
    </location>
</feature>
<evidence type="ECO:0000313" key="3">
    <source>
        <dbReference type="Proteomes" id="UP000756921"/>
    </source>
</evidence>
<proteinExistence type="predicted"/>
<dbReference type="AlphaFoldDB" id="A0A9P6KN42"/>
<dbReference type="EMBL" id="WJXW01000010">
    <property type="protein sequence ID" value="KAF9732580.1"/>
    <property type="molecule type" value="Genomic_DNA"/>
</dbReference>
<evidence type="ECO:0000256" key="1">
    <source>
        <dbReference type="SAM" id="MobiDB-lite"/>
    </source>
</evidence>
<comment type="caution">
    <text evidence="2">The sequence shown here is derived from an EMBL/GenBank/DDBJ whole genome shotgun (WGS) entry which is preliminary data.</text>
</comment>
<reference evidence="2" key="1">
    <citation type="journal article" date="2020" name="Mol. Plant Microbe Interact.">
        <title>Genome Sequence of the Biocontrol Agent Coniothyrium minitans strain Conio (IMI 134523).</title>
        <authorList>
            <person name="Patel D."/>
            <person name="Shittu T.A."/>
            <person name="Baroncelli R."/>
            <person name="Muthumeenakshi S."/>
            <person name="Osborne T.H."/>
            <person name="Janganan T.K."/>
            <person name="Sreenivasaprasad S."/>
        </authorList>
    </citation>
    <scope>NUCLEOTIDE SEQUENCE</scope>
    <source>
        <strain evidence="2">Conio</strain>
    </source>
</reference>
<evidence type="ECO:0000313" key="2">
    <source>
        <dbReference type="EMBL" id="KAF9732580.1"/>
    </source>
</evidence>
<name>A0A9P6KN42_9PLEO</name>
<feature type="compositionally biased region" description="Polar residues" evidence="1">
    <location>
        <begin position="17"/>
        <end position="29"/>
    </location>
</feature>
<sequence length="239" mass="27804">MSSQSSSTELHAAQTLLRPSSSVENNLDGTGNHLPGPSPATKAARVRRWPVSKPLGKPKSLKASLVRADVQRYQQRLADEWRAEHPDGGKPVNFWKILKLVRYLMVDYAVAIMECEYAALVEFFVKVDCLGALYGWEEKRTPDAEIWKEHLRTIYSTEEDLLSLTLWEMINDYLDGEECQLEDLEMELEDAFKGRDAWKMRVTRQRIKMGARYALYMLRCLWWSFRAHKATYVECFKFE</sequence>
<keyword evidence="3" id="KW-1185">Reference proteome</keyword>
<dbReference type="Proteomes" id="UP000756921">
    <property type="component" value="Unassembled WGS sequence"/>
</dbReference>